<comment type="subunit">
    <text evidence="2">Component of the biogenesis of lysosome-related organelles complex-2 (or BLOC2) composed of HPS3, HPS5 and HPS6.</text>
</comment>
<dbReference type="PANTHER" id="PTHR23287:SF18">
    <property type="entry name" value="BLOC-2 COMPLEX MEMBER HPS5"/>
    <property type="match status" value="1"/>
</dbReference>
<evidence type="ECO:0000256" key="1">
    <source>
        <dbReference type="ARBA" id="ARBA00010697"/>
    </source>
</evidence>
<dbReference type="GO" id="GO:0031084">
    <property type="term" value="C:BLOC-2 complex"/>
    <property type="evidence" value="ECO:0007669"/>
    <property type="project" value="UniProtKB-UniRule"/>
</dbReference>
<dbReference type="InterPro" id="IPR056445">
    <property type="entry name" value="TPR_HPS5"/>
</dbReference>
<evidence type="ECO:0000259" key="4">
    <source>
        <dbReference type="Pfam" id="PF23756"/>
    </source>
</evidence>
<evidence type="ECO:0000256" key="2">
    <source>
        <dbReference type="PIRNR" id="PIRNR037475"/>
    </source>
</evidence>
<comment type="similarity">
    <text evidence="1 2">Belongs to the HPS5 family.</text>
</comment>
<dbReference type="InterPro" id="IPR035431">
    <property type="entry name" value="HPS5"/>
</dbReference>
<dbReference type="Pfam" id="PF23758">
    <property type="entry name" value="TPR_HPS5"/>
    <property type="match status" value="1"/>
</dbReference>
<evidence type="ECO:0000256" key="3">
    <source>
        <dbReference type="SAM" id="MobiDB-lite"/>
    </source>
</evidence>
<keyword evidence="7" id="KW-1185">Reference proteome</keyword>
<dbReference type="PANTHER" id="PTHR23287">
    <property type="entry name" value="RUBY-EYE2-LIKE PROTEIN"/>
    <property type="match status" value="1"/>
</dbReference>
<comment type="function">
    <text evidence="2">May regulate the synthesis and function of lysosomes and of highly specialized organelles, such as melanosomes and platelet dense granules.</text>
</comment>
<feature type="compositionally biased region" description="Polar residues" evidence="3">
    <location>
        <begin position="920"/>
        <end position="947"/>
    </location>
</feature>
<comment type="subcellular location">
    <subcellularLocation>
        <location evidence="2">Cytoplasm</location>
        <location evidence="2">Cytosol</location>
    </subcellularLocation>
</comment>
<evidence type="ECO:0000313" key="7">
    <source>
        <dbReference type="Proteomes" id="UP000472260"/>
    </source>
</evidence>
<dbReference type="SMART" id="SM00320">
    <property type="entry name" value="WD40"/>
    <property type="match status" value="2"/>
</dbReference>
<name>A0A671K5D6_9TELE</name>
<dbReference type="InterPro" id="IPR056499">
    <property type="entry name" value="Beta-prop_HPS5-like"/>
</dbReference>
<organism evidence="6 7">
    <name type="scientific">Sinocyclocheilus anshuiensis</name>
    <dbReference type="NCBI Taxonomy" id="1608454"/>
    <lineage>
        <taxon>Eukaryota</taxon>
        <taxon>Metazoa</taxon>
        <taxon>Chordata</taxon>
        <taxon>Craniata</taxon>
        <taxon>Vertebrata</taxon>
        <taxon>Euteleostomi</taxon>
        <taxon>Actinopterygii</taxon>
        <taxon>Neopterygii</taxon>
        <taxon>Teleostei</taxon>
        <taxon>Ostariophysi</taxon>
        <taxon>Cypriniformes</taxon>
        <taxon>Cyprinidae</taxon>
        <taxon>Cyprininae</taxon>
        <taxon>Sinocyclocheilus</taxon>
    </lineage>
</organism>
<dbReference type="Pfam" id="PF23756">
    <property type="entry name" value="Beta-prop_HPS5"/>
    <property type="match status" value="1"/>
</dbReference>
<evidence type="ECO:0000259" key="5">
    <source>
        <dbReference type="Pfam" id="PF23758"/>
    </source>
</evidence>
<dbReference type="InterPro" id="IPR001680">
    <property type="entry name" value="WD40_rpt"/>
</dbReference>
<accession>A0A671K5D6</accession>
<dbReference type="GO" id="GO:0048066">
    <property type="term" value="P:developmental pigmentation"/>
    <property type="evidence" value="ECO:0007669"/>
    <property type="project" value="TreeGrafter"/>
</dbReference>
<feature type="domain" description="HPS5 TPR" evidence="5">
    <location>
        <begin position="651"/>
        <end position="1001"/>
    </location>
</feature>
<reference evidence="6" key="2">
    <citation type="submission" date="2025-09" db="UniProtKB">
        <authorList>
            <consortium name="Ensembl"/>
        </authorList>
    </citation>
    <scope>IDENTIFICATION</scope>
</reference>
<proteinExistence type="inferred from homology"/>
<sequence length="1030" mass="116624">MIPVVPVESCTHVLAEFDCLDPLLSALRLDLGRIKCTCLSVSRKWLALGTSAGGLHLIQRDGWKQKLILTHKEGSVTQVSCCPHDEDFIAVATSQGLVVVWELHLERRGRPERVSVSWEHRGQTVTSLCWDTAALRVFAGDVGGKVSCVRAGSSKLGSAFVIFPIQTITTVDSRVVQLGYSDGHLVVSSLSRCYLCDTEREKFWRVGNKERDGEFGACFLQQSPAGQRGQALLYCARPGSRIWEASFGGEVLSTHQFKQLLACPPLPLTSPQSLAFPRLLHDQNLLTWTDTAIYIFTPHSGQVLLWTEVKDVVEISVFRNELFCLHGDGRLSHLSLMSPERCVERLMKRENWTLATTICCMFQHTIITSRARKSLPIDRLEQLKAQLNSASQEQLIGQLEEVISKLEPLDSACSSRRSSISSHESFNVLDCGIYRVISRRGSQSDDDANSLANQSMLEEEQLKEFSFTEEEQLFLLFVFFMQNQRHFISLYFRQSLPMLMTISVFCVCECVYISVSSFVKKTTEKINTLQMNADLWPRPDLGEGVQGEVTATVTPLPEEVDSQIQDPMVLLDPVCLSDVLREWDPVLERVLGPEDHTRPTELTTQEEKTLEEEELVSSMSCFRALFPPLADLSQLACLYLEMGCPGRGGIESVCVFLRRYFFLLDQERVRKMCMLRYREHREVMKAYIAGMLEFTQASKVVEVIQKGDLLKSLRSLRELQPWNAPLLLSHLYRLYDKHGEVAVRAYPQFYPTILPSDIMAMALPSHFLPYLDNLVQSRAEQQRLSFLGSLLQPETLRQDWLELALSHDAPQKDDTLTADGQPRWHSHFFSWGYGRLLSLLIRLPADLASKQKMMEKCRTHGYWMGYLYLCRELQRRPEAFSVICRLDDMTLLEGDDGIVPQSFDEWVLLLQLSQQISSSNEAPPTSALPSSPNGSCSDDTNGTSDSSPDLLDGSTDWSIRVSPENIILRLVRVFGPDQALTALQERGIQVDLSSRSTLVCDLLRVAEKRHRALIQTMLERCDRFLWSQQA</sequence>
<reference evidence="6" key="1">
    <citation type="submission" date="2025-08" db="UniProtKB">
        <authorList>
            <consortium name="Ensembl"/>
        </authorList>
    </citation>
    <scope>IDENTIFICATION</scope>
</reference>
<dbReference type="InterPro" id="IPR036322">
    <property type="entry name" value="WD40_repeat_dom_sf"/>
</dbReference>
<feature type="domain" description="HPS5-like beta-propeller" evidence="4">
    <location>
        <begin position="14"/>
        <end position="328"/>
    </location>
</feature>
<dbReference type="PIRSF" id="PIRSF037475">
    <property type="entry name" value="BLOC-2_complex_Hps5"/>
    <property type="match status" value="1"/>
</dbReference>
<protein>
    <recommendedName>
        <fullName evidence="2">Hermansky-Pudlak syndrome 5 protein homolog</fullName>
    </recommendedName>
</protein>
<feature type="region of interest" description="Disordered" evidence="3">
    <location>
        <begin position="920"/>
        <end position="951"/>
    </location>
</feature>
<evidence type="ECO:0000313" key="6">
    <source>
        <dbReference type="Ensembl" id="ENSSANP00000001849.1"/>
    </source>
</evidence>
<dbReference type="Gene3D" id="2.130.10.10">
    <property type="entry name" value="YVTN repeat-like/Quinoprotein amine dehydrogenase"/>
    <property type="match status" value="1"/>
</dbReference>
<dbReference type="Proteomes" id="UP000472260">
    <property type="component" value="Unassembled WGS sequence"/>
</dbReference>
<dbReference type="GO" id="GO:0005829">
    <property type="term" value="C:cytosol"/>
    <property type="evidence" value="ECO:0007669"/>
    <property type="project" value="UniProtKB-SubCell"/>
</dbReference>
<keyword evidence="2" id="KW-0963">Cytoplasm</keyword>
<dbReference type="Ensembl" id="ENSSANT00000001997.1">
    <property type="protein sequence ID" value="ENSSANP00000001849.1"/>
    <property type="gene ID" value="ENSSANG00000000919.1"/>
</dbReference>
<dbReference type="InterPro" id="IPR015943">
    <property type="entry name" value="WD40/YVTN_repeat-like_dom_sf"/>
</dbReference>
<dbReference type="SUPFAM" id="SSF50978">
    <property type="entry name" value="WD40 repeat-like"/>
    <property type="match status" value="1"/>
</dbReference>
<gene>
    <name evidence="6" type="primary">hps5</name>
</gene>
<dbReference type="AlphaFoldDB" id="A0A671K5D6"/>